<dbReference type="InterPro" id="IPR007842">
    <property type="entry name" value="HEPN_dom"/>
</dbReference>
<comment type="caution">
    <text evidence="2">The sequence shown here is derived from an EMBL/GenBank/DDBJ whole genome shotgun (WGS) entry which is preliminary data.</text>
</comment>
<organism evidence="2 3">
    <name type="scientific">Heliophilum fasciatum</name>
    <dbReference type="NCBI Taxonomy" id="35700"/>
    <lineage>
        <taxon>Bacteria</taxon>
        <taxon>Bacillati</taxon>
        <taxon>Bacillota</taxon>
        <taxon>Clostridia</taxon>
        <taxon>Eubacteriales</taxon>
        <taxon>Heliobacteriaceae</taxon>
        <taxon>Heliophilum</taxon>
    </lineage>
</organism>
<dbReference type="SUPFAM" id="SSF81593">
    <property type="entry name" value="Nucleotidyltransferase substrate binding subunit/domain"/>
    <property type="match status" value="1"/>
</dbReference>
<name>A0A4R2RDB6_9FIRM</name>
<dbReference type="Proteomes" id="UP000294813">
    <property type="component" value="Unassembled WGS sequence"/>
</dbReference>
<dbReference type="AlphaFoldDB" id="A0A4R2RDB6"/>
<dbReference type="Pfam" id="PF05168">
    <property type="entry name" value="HEPN"/>
    <property type="match status" value="1"/>
</dbReference>
<reference evidence="2 3" key="1">
    <citation type="submission" date="2019-03" db="EMBL/GenBank/DDBJ databases">
        <title>Genomic Encyclopedia of Type Strains, Phase IV (KMG-IV): sequencing the most valuable type-strain genomes for metagenomic binning, comparative biology and taxonomic classification.</title>
        <authorList>
            <person name="Goeker M."/>
        </authorList>
    </citation>
    <scope>NUCLEOTIDE SEQUENCE [LARGE SCALE GENOMIC DNA]</scope>
    <source>
        <strain evidence="2 3">DSM 11170</strain>
    </source>
</reference>
<dbReference type="Gene3D" id="1.20.120.330">
    <property type="entry name" value="Nucleotidyltransferases domain 2"/>
    <property type="match status" value="1"/>
</dbReference>
<evidence type="ECO:0000313" key="2">
    <source>
        <dbReference type="EMBL" id="TCP60803.1"/>
    </source>
</evidence>
<dbReference type="EMBL" id="SLXT01000033">
    <property type="protein sequence ID" value="TCP60803.1"/>
    <property type="molecule type" value="Genomic_DNA"/>
</dbReference>
<protein>
    <submittedName>
        <fullName evidence="2">HEPN domain-containing protein</fullName>
    </submittedName>
</protein>
<evidence type="ECO:0000259" key="1">
    <source>
        <dbReference type="PROSITE" id="PS50910"/>
    </source>
</evidence>
<keyword evidence="3" id="KW-1185">Reference proteome</keyword>
<accession>A0A4R2RDB6</accession>
<proteinExistence type="predicted"/>
<sequence>MGGIKVMADYFAQAATRHLHDAQVLCDLQRWDNAVYLAGYVVECTLKALVEIYKGKKQTRDYGHNLNKLQESALTELRLVSPKAATRLPKTTGTVLEKNHPGRRYAQSNLWTQSEAEKAVNRAREIHKEIIPRLVLDGLIPSEALLS</sequence>
<dbReference type="PROSITE" id="PS50910">
    <property type="entry name" value="HEPN"/>
    <property type="match status" value="1"/>
</dbReference>
<feature type="domain" description="HEPN" evidence="1">
    <location>
        <begin position="12"/>
        <end position="126"/>
    </location>
</feature>
<gene>
    <name evidence="2" type="ORF">EDD73_1336</name>
</gene>
<dbReference type="OrthoDB" id="1493607at2"/>
<evidence type="ECO:0000313" key="3">
    <source>
        <dbReference type="Proteomes" id="UP000294813"/>
    </source>
</evidence>